<proteinExistence type="predicted"/>
<feature type="region of interest" description="Disordered" evidence="1">
    <location>
        <begin position="385"/>
        <end position="413"/>
    </location>
</feature>
<accession>A0A1G9H8H9</accession>
<dbReference type="Proteomes" id="UP000199155">
    <property type="component" value="Unassembled WGS sequence"/>
</dbReference>
<evidence type="ECO:0000256" key="1">
    <source>
        <dbReference type="SAM" id="MobiDB-lite"/>
    </source>
</evidence>
<feature type="transmembrane region" description="Helical" evidence="2">
    <location>
        <begin position="36"/>
        <end position="53"/>
    </location>
</feature>
<keyword evidence="4" id="KW-1185">Reference proteome</keyword>
<keyword evidence="2" id="KW-0472">Membrane</keyword>
<sequence>MTASNPPLLSLLLLLLPSLSGPTSRNSVRRTVAETLRAASLACAAVAVLLCLVNDRSDGARWDALAALVVGACCIGAWAALTRRTPPSGPPSPAPAPLPAPPAELLRNPVDWYLAAGMVLTAVAPWAVFRFAAHEQIEFSAVLLGGTLLGLWTGIVLALTVKKVLVRPLSKTHKLLAADAKAGRVVAVRFEVGSAEWIRFVPEDSTELIDPKLDNAQMLKVRDAEGKWYGVHGLHKDPNGPDHARKQLAVFGPRYAGEPVWMLWPQRWELVLAVVRRWRNPAYPVAVVADTGEMIWGYASLDYTDRYLTDPANLRATAPGLRARPVLPRPYFRPAVHGPMLLRLAVAAAALTPVLLDTVSGGLGALLGLLAATALMDAPFAARRANSRTPDPSRWNVPPVEDFRVPPPDRTRS</sequence>
<feature type="transmembrane region" description="Helical" evidence="2">
    <location>
        <begin position="65"/>
        <end position="81"/>
    </location>
</feature>
<keyword evidence="2" id="KW-1133">Transmembrane helix</keyword>
<feature type="compositionally biased region" description="Basic and acidic residues" evidence="1">
    <location>
        <begin position="401"/>
        <end position="413"/>
    </location>
</feature>
<gene>
    <name evidence="3" type="ORF">SAMN05421806_11844</name>
</gene>
<evidence type="ECO:0000313" key="3">
    <source>
        <dbReference type="EMBL" id="SDL09189.1"/>
    </source>
</evidence>
<keyword evidence="2" id="KW-0812">Transmembrane</keyword>
<dbReference type="AlphaFoldDB" id="A0A1G9H8H9"/>
<dbReference type="EMBL" id="FNFF01000018">
    <property type="protein sequence ID" value="SDL09189.1"/>
    <property type="molecule type" value="Genomic_DNA"/>
</dbReference>
<dbReference type="InterPro" id="IPR036259">
    <property type="entry name" value="MFS_trans_sf"/>
</dbReference>
<evidence type="ECO:0000313" key="4">
    <source>
        <dbReference type="Proteomes" id="UP000199155"/>
    </source>
</evidence>
<protein>
    <submittedName>
        <fullName evidence="3">Uncharacterized protein</fullName>
    </submittedName>
</protein>
<feature type="transmembrane region" description="Helical" evidence="2">
    <location>
        <begin position="141"/>
        <end position="161"/>
    </location>
</feature>
<dbReference type="SUPFAM" id="SSF103473">
    <property type="entry name" value="MFS general substrate transporter"/>
    <property type="match status" value="1"/>
</dbReference>
<reference evidence="3 4" key="1">
    <citation type="submission" date="2016-10" db="EMBL/GenBank/DDBJ databases">
        <authorList>
            <person name="de Groot N.N."/>
        </authorList>
    </citation>
    <scope>NUCLEOTIDE SEQUENCE [LARGE SCALE GENOMIC DNA]</scope>
    <source>
        <strain evidence="3 4">CGMCC 4.5727</strain>
    </source>
</reference>
<evidence type="ECO:0000256" key="2">
    <source>
        <dbReference type="SAM" id="Phobius"/>
    </source>
</evidence>
<feature type="transmembrane region" description="Helical" evidence="2">
    <location>
        <begin position="112"/>
        <end position="129"/>
    </location>
</feature>
<name>A0A1G9H8H9_9ACTN</name>
<organism evidence="3 4">
    <name type="scientific">Streptomyces indicus</name>
    <dbReference type="NCBI Taxonomy" id="417292"/>
    <lineage>
        <taxon>Bacteria</taxon>
        <taxon>Bacillati</taxon>
        <taxon>Actinomycetota</taxon>
        <taxon>Actinomycetes</taxon>
        <taxon>Kitasatosporales</taxon>
        <taxon>Streptomycetaceae</taxon>
        <taxon>Streptomyces</taxon>
    </lineage>
</organism>